<dbReference type="HOGENOM" id="CLU_074757_1_0_7"/>
<evidence type="ECO:0000313" key="1">
    <source>
        <dbReference type="EMBL" id="EFV42685.2"/>
    </source>
</evidence>
<comment type="caution">
    <text evidence="1">The sequence shown here is derived from an EMBL/GenBank/DDBJ whole genome shotgun (WGS) entry which is preliminary data.</text>
</comment>
<reference evidence="1 2" key="2">
    <citation type="submission" date="2013-04" db="EMBL/GenBank/DDBJ databases">
        <title>The Genome Sequence of Bilophila wadsworthia 3_1_6.</title>
        <authorList>
            <consortium name="The Broad Institute Genomics Platform"/>
            <person name="Earl A."/>
            <person name="Ward D."/>
            <person name="Feldgarden M."/>
            <person name="Gevers D."/>
            <person name="Sibley C."/>
            <person name="Strauss J."/>
            <person name="Allen-Vercoe E."/>
            <person name="Walker B."/>
            <person name="Young S."/>
            <person name="Zeng Q."/>
            <person name="Gargeya S."/>
            <person name="Fitzgerald M."/>
            <person name="Haas B."/>
            <person name="Abouelleil A."/>
            <person name="Allen A.W."/>
            <person name="Alvarado L."/>
            <person name="Arachchi H.M."/>
            <person name="Berlin A.M."/>
            <person name="Chapman S.B."/>
            <person name="Gainer-Dewar J."/>
            <person name="Goldberg J."/>
            <person name="Griggs A."/>
            <person name="Gujja S."/>
            <person name="Hansen M."/>
            <person name="Howarth C."/>
            <person name="Imamovic A."/>
            <person name="Ireland A."/>
            <person name="Larimer J."/>
            <person name="McCowan C."/>
            <person name="Murphy C."/>
            <person name="Pearson M."/>
            <person name="Poon T.W."/>
            <person name="Priest M."/>
            <person name="Roberts A."/>
            <person name="Saif S."/>
            <person name="Shea T."/>
            <person name="Sisk P."/>
            <person name="Sykes S."/>
            <person name="Wortman J."/>
            <person name="Nusbaum C."/>
            <person name="Birren B."/>
        </authorList>
    </citation>
    <scope>NUCLEOTIDE SEQUENCE [LARGE SCALE GENOMIC DNA]</scope>
    <source>
        <strain evidence="1 2">3_1_6</strain>
    </source>
</reference>
<dbReference type="GeneID" id="78085107"/>
<accession>E5YBE8</accession>
<dbReference type="NCBIfam" id="NF003323">
    <property type="entry name" value="PRK04334.1-3"/>
    <property type="match status" value="1"/>
</dbReference>
<dbReference type="PIRSF" id="PIRSF006421">
    <property type="entry name" value="UCP006421"/>
    <property type="match status" value="1"/>
</dbReference>
<dbReference type="RefSeq" id="WP_016360596.1">
    <property type="nucleotide sequence ID" value="NZ_KE150238.1"/>
</dbReference>
<dbReference type="STRING" id="563192.HMPREF0179_03521"/>
<evidence type="ECO:0000313" key="2">
    <source>
        <dbReference type="Proteomes" id="UP000006034"/>
    </source>
</evidence>
<dbReference type="EMBL" id="ADCP02000001">
    <property type="protein sequence ID" value="EFV42685.2"/>
    <property type="molecule type" value="Genomic_DNA"/>
</dbReference>
<organism evidence="1 2">
    <name type="scientific">Bilophila wadsworthia (strain 3_1_6)</name>
    <dbReference type="NCBI Taxonomy" id="563192"/>
    <lineage>
        <taxon>Bacteria</taxon>
        <taxon>Pseudomonadati</taxon>
        <taxon>Thermodesulfobacteriota</taxon>
        <taxon>Desulfovibrionia</taxon>
        <taxon>Desulfovibrionales</taxon>
        <taxon>Desulfovibrionaceae</taxon>
        <taxon>Bilophila</taxon>
    </lineage>
</organism>
<dbReference type="InterPro" id="IPR003374">
    <property type="entry name" value="ApbE-like_sf"/>
</dbReference>
<dbReference type="eggNOG" id="COG2122">
    <property type="taxonomic scope" value="Bacteria"/>
</dbReference>
<dbReference type="OrthoDB" id="9787842at2"/>
<dbReference type="Gene3D" id="3.10.520.10">
    <property type="entry name" value="ApbE-like domains"/>
    <property type="match status" value="1"/>
</dbReference>
<reference evidence="1 2" key="1">
    <citation type="submission" date="2010-10" db="EMBL/GenBank/DDBJ databases">
        <authorList>
            <consortium name="The Broad Institute Genome Sequencing Platform"/>
            <person name="Ward D."/>
            <person name="Earl A."/>
            <person name="Feldgarden M."/>
            <person name="Young S.K."/>
            <person name="Gargeya S."/>
            <person name="Zeng Q."/>
            <person name="Alvarado L."/>
            <person name="Berlin A."/>
            <person name="Bochicchio J."/>
            <person name="Chapman S.B."/>
            <person name="Chen Z."/>
            <person name="Freedman E."/>
            <person name="Gellesch M."/>
            <person name="Goldberg J."/>
            <person name="Griggs A."/>
            <person name="Gujja S."/>
            <person name="Heilman E."/>
            <person name="Heiman D."/>
            <person name="Howarth C."/>
            <person name="Mehta T."/>
            <person name="Neiman D."/>
            <person name="Pearson M."/>
            <person name="Roberts A."/>
            <person name="Saif S."/>
            <person name="Shea T."/>
            <person name="Shenoy N."/>
            <person name="Sisk P."/>
            <person name="Stolte C."/>
            <person name="Sykes S."/>
            <person name="White J."/>
            <person name="Yandava C."/>
            <person name="Allen-Vercoe E."/>
            <person name="Sibley C."/>
            <person name="Ambrose C.E."/>
            <person name="Strauss J."/>
            <person name="Daigneault M."/>
            <person name="Haas B."/>
            <person name="Nusbaum C."/>
            <person name="Birren B."/>
        </authorList>
    </citation>
    <scope>NUCLEOTIDE SEQUENCE [LARGE SCALE GENOMIC DNA]</scope>
    <source>
        <strain evidence="1 2">3_1_6</strain>
    </source>
</reference>
<dbReference type="Proteomes" id="UP000006034">
    <property type="component" value="Unassembled WGS sequence"/>
</dbReference>
<sequence length="261" mass="27494">MGRTVKGIHLDPHRGYRERCAPRDGEHGFQLVIGETDLRVTAVSPLPEGFKDALAARVRTLRGELEAWIVLHPEFRHSLVPVPLSCSAPPPEIVRRMTEASAIAGVGPFAAVAGTIAQMAAESLVDRSPDLIIENGGDIFMYSRRDRVVGLLPDPESGVLIGLNVAASACPLALCASSATIGHSLSFGQGELVLVRSLDGALADALATALCNRLQGPGDVKAVVGYARRFVKHGLTGIFAQCGGAIGVWGDMELTAVEQDS</sequence>
<keyword evidence="2" id="KW-1185">Reference proteome</keyword>
<name>E5YBE8_BILW3</name>
<dbReference type="SUPFAM" id="SSF143631">
    <property type="entry name" value="ApbE-like"/>
    <property type="match status" value="1"/>
</dbReference>
<gene>
    <name evidence="1" type="ORF">HMPREF0179_03521</name>
</gene>
<proteinExistence type="predicted"/>
<dbReference type="InterPro" id="IPR007183">
    <property type="entry name" value="UPF0280"/>
</dbReference>
<dbReference type="AlphaFoldDB" id="E5YBE8"/>
<protein>
    <submittedName>
        <fullName evidence="1">Uncharacterized protein</fullName>
    </submittedName>
</protein>